<feature type="transmembrane region" description="Helical" evidence="1">
    <location>
        <begin position="132"/>
        <end position="150"/>
    </location>
</feature>
<keyword evidence="1" id="KW-0472">Membrane</keyword>
<feature type="transmembrane region" description="Helical" evidence="1">
    <location>
        <begin position="59"/>
        <end position="76"/>
    </location>
</feature>
<keyword evidence="3" id="KW-1185">Reference proteome</keyword>
<organism evidence="2 3">
    <name type="scientific">Anoxybacter fermentans</name>
    <dbReference type="NCBI Taxonomy" id="1323375"/>
    <lineage>
        <taxon>Bacteria</taxon>
        <taxon>Bacillati</taxon>
        <taxon>Bacillota</taxon>
        <taxon>Clostridia</taxon>
        <taxon>Halanaerobiales</taxon>
        <taxon>Anoxybacter</taxon>
    </lineage>
</organism>
<evidence type="ECO:0008006" key="4">
    <source>
        <dbReference type="Google" id="ProtNLM"/>
    </source>
</evidence>
<feature type="transmembrane region" description="Helical" evidence="1">
    <location>
        <begin position="107"/>
        <end position="126"/>
    </location>
</feature>
<evidence type="ECO:0000313" key="2">
    <source>
        <dbReference type="EMBL" id="AZR74167.1"/>
    </source>
</evidence>
<evidence type="ECO:0000256" key="1">
    <source>
        <dbReference type="SAM" id="Phobius"/>
    </source>
</evidence>
<sequence length="204" mass="22270">MTGKTHMMIGTAAGIATVINFPMESGIILIGCSIFGSLVPDVDHPKSKLNQKILPVQNKFFKVFVYLLIGAGLLYLETKINSQALRILGITLIITGLSQHRGFTHSILGLIFYTSAVYLAVMQYGIKEAEEIYIGFAIGYISHLLADFMTKGGIPIFYPFGKNISFPIAIKTGGVLEKIILLGTGIYSVYTLLEHINLKNLLGV</sequence>
<dbReference type="InterPro" id="IPR007404">
    <property type="entry name" value="YdjM-like"/>
</dbReference>
<proteinExistence type="predicted"/>
<evidence type="ECO:0000313" key="3">
    <source>
        <dbReference type="Proteomes" id="UP000267250"/>
    </source>
</evidence>
<dbReference type="AlphaFoldDB" id="A0A3S9T0Z0"/>
<dbReference type="KEGG" id="aft:BBF96_12635"/>
<dbReference type="Pfam" id="PF04307">
    <property type="entry name" value="YdjM"/>
    <property type="match status" value="1"/>
</dbReference>
<dbReference type="RefSeq" id="WP_127017523.1">
    <property type="nucleotide sequence ID" value="NZ_CP016379.1"/>
</dbReference>
<dbReference type="OrthoDB" id="5459053at2"/>
<dbReference type="Proteomes" id="UP000267250">
    <property type="component" value="Chromosome"/>
</dbReference>
<dbReference type="PANTHER" id="PTHR35531:SF1">
    <property type="entry name" value="INNER MEMBRANE PROTEIN YBCI-RELATED"/>
    <property type="match status" value="1"/>
</dbReference>
<protein>
    <recommendedName>
        <fullName evidence="4">Metal-dependent hydrolase</fullName>
    </recommendedName>
</protein>
<gene>
    <name evidence="2" type="ORF">BBF96_12635</name>
</gene>
<reference evidence="2 3" key="1">
    <citation type="submission" date="2016-07" db="EMBL/GenBank/DDBJ databases">
        <title>Genome and transcriptome analysis of iron-reducing fermentative bacteria Anoxybacter fermentans.</title>
        <authorList>
            <person name="Zeng X."/>
            <person name="Shao Z."/>
        </authorList>
    </citation>
    <scope>NUCLEOTIDE SEQUENCE [LARGE SCALE GENOMIC DNA]</scope>
    <source>
        <strain evidence="2 3">DY22613</strain>
    </source>
</reference>
<name>A0A3S9T0Z0_9FIRM</name>
<feature type="transmembrane region" description="Helical" evidence="1">
    <location>
        <begin position="12"/>
        <end position="39"/>
    </location>
</feature>
<dbReference type="PANTHER" id="PTHR35531">
    <property type="entry name" value="INNER MEMBRANE PROTEIN YBCI-RELATED"/>
    <property type="match status" value="1"/>
</dbReference>
<keyword evidence="1" id="KW-1133">Transmembrane helix</keyword>
<accession>A0A3S9T0Z0</accession>
<keyword evidence="1" id="KW-0812">Transmembrane</keyword>
<dbReference type="EMBL" id="CP016379">
    <property type="protein sequence ID" value="AZR74167.1"/>
    <property type="molecule type" value="Genomic_DNA"/>
</dbReference>